<feature type="chain" id="PRO_5032490759" description="Acid phosphatase" evidence="4">
    <location>
        <begin position="26"/>
        <end position="527"/>
    </location>
</feature>
<keyword evidence="3" id="KW-0812">Transmembrane</keyword>
<dbReference type="PANTHER" id="PTHR11567:SF110">
    <property type="entry name" value="2-PHOSPHOXYLOSE PHOSPHATASE 1"/>
    <property type="match status" value="1"/>
</dbReference>
<keyword evidence="4" id="KW-0732">Signal</keyword>
<feature type="transmembrane region" description="Helical" evidence="3">
    <location>
        <begin position="470"/>
        <end position="494"/>
    </location>
</feature>
<accession>A0A836C5D4</accession>
<dbReference type="Proteomes" id="UP000612055">
    <property type="component" value="Unassembled WGS sequence"/>
</dbReference>
<dbReference type="GO" id="GO:0016791">
    <property type="term" value="F:phosphatase activity"/>
    <property type="evidence" value="ECO:0007669"/>
    <property type="project" value="TreeGrafter"/>
</dbReference>
<sequence>MATGAGAPLLAALLAIQTLLWVAQGELVAVYSLQRHGARNALPKGILLTEGDLIGGPTLLPRGQRMTYDAGVAFRQRYINSSTCGSTCLVGSTATGDATSAVQYGVIGQAGVGFGNFDVYVRSSALDRSIMSGLCFLNGIWPADPSVATPQSYLPTGATVVPVYTQADSDDILIRAYTKCPAYQSALEAWFRSDEFRAKENETQPLRDSVKAAMPYTGTNLTNWWNVYDSINVYRTYGVGQPTPNFTDVQFNNIQAVAFWLETRKMDSALTSNLLGGTILADLISSLQQAATTFTTGSKLYYKLLSLSGHYNTQLGLLSALAIDKLPGAMAVLPWYRAIPRLAAVLAFELHALPAAGSETPAFYVRLVAQDGPDRNYTTVPLPCAAGADANGAVVGVLGTGACAMQDFVDFVQPRALTAGQWCAACGNRAVAACRLQELTTAAAAQQNASGNSSSSGGGSSSGSGGCEDWQIAVAVVVPLVGTALLAAAGWAVWRWWQGRRSGASKSQAVDAGYGGMGPVGPQFTSI</sequence>
<evidence type="ECO:0000256" key="2">
    <source>
        <dbReference type="ARBA" id="ARBA00022801"/>
    </source>
</evidence>
<evidence type="ECO:0000256" key="3">
    <source>
        <dbReference type="SAM" id="Phobius"/>
    </source>
</evidence>
<feature type="signal peptide" evidence="4">
    <location>
        <begin position="1"/>
        <end position="25"/>
    </location>
</feature>
<dbReference type="Pfam" id="PF00328">
    <property type="entry name" value="His_Phos_2"/>
    <property type="match status" value="1"/>
</dbReference>
<evidence type="ECO:0000256" key="1">
    <source>
        <dbReference type="ARBA" id="ARBA00005375"/>
    </source>
</evidence>
<name>A0A836C5D4_9CHLO</name>
<keyword evidence="6" id="KW-1185">Reference proteome</keyword>
<dbReference type="AlphaFoldDB" id="A0A836C5D4"/>
<evidence type="ECO:0000313" key="6">
    <source>
        <dbReference type="Proteomes" id="UP000612055"/>
    </source>
</evidence>
<gene>
    <name evidence="5" type="ORF">HYH03_000934</name>
</gene>
<dbReference type="EMBL" id="JAEHOE010000002">
    <property type="protein sequence ID" value="KAG2501116.1"/>
    <property type="molecule type" value="Genomic_DNA"/>
</dbReference>
<evidence type="ECO:0008006" key="7">
    <source>
        <dbReference type="Google" id="ProtNLM"/>
    </source>
</evidence>
<protein>
    <recommendedName>
        <fullName evidence="7">Acid phosphatase</fullName>
    </recommendedName>
</protein>
<dbReference type="OrthoDB" id="258392at2759"/>
<comment type="similarity">
    <text evidence="1">Belongs to the histidine acid phosphatase family.</text>
</comment>
<keyword evidence="3" id="KW-0472">Membrane</keyword>
<dbReference type="CDD" id="cd07061">
    <property type="entry name" value="HP_HAP_like"/>
    <property type="match status" value="1"/>
</dbReference>
<dbReference type="InterPro" id="IPR050645">
    <property type="entry name" value="Histidine_acid_phosphatase"/>
</dbReference>
<proteinExistence type="inferred from homology"/>
<dbReference type="PANTHER" id="PTHR11567">
    <property type="entry name" value="ACID PHOSPHATASE-RELATED"/>
    <property type="match status" value="1"/>
</dbReference>
<organism evidence="5 6">
    <name type="scientific">Edaphochlamys debaryana</name>
    <dbReference type="NCBI Taxonomy" id="47281"/>
    <lineage>
        <taxon>Eukaryota</taxon>
        <taxon>Viridiplantae</taxon>
        <taxon>Chlorophyta</taxon>
        <taxon>core chlorophytes</taxon>
        <taxon>Chlorophyceae</taxon>
        <taxon>CS clade</taxon>
        <taxon>Chlamydomonadales</taxon>
        <taxon>Chlamydomonadales incertae sedis</taxon>
        <taxon>Edaphochlamys</taxon>
    </lineage>
</organism>
<keyword evidence="3" id="KW-1133">Transmembrane helix</keyword>
<dbReference type="SUPFAM" id="SSF53254">
    <property type="entry name" value="Phosphoglycerate mutase-like"/>
    <property type="match status" value="1"/>
</dbReference>
<dbReference type="Gene3D" id="3.40.50.1240">
    <property type="entry name" value="Phosphoglycerate mutase-like"/>
    <property type="match status" value="1"/>
</dbReference>
<reference evidence="5" key="1">
    <citation type="journal article" date="2020" name="bioRxiv">
        <title>Comparative genomics of Chlamydomonas.</title>
        <authorList>
            <person name="Craig R.J."/>
            <person name="Hasan A.R."/>
            <person name="Ness R.W."/>
            <person name="Keightley P.D."/>
        </authorList>
    </citation>
    <scope>NUCLEOTIDE SEQUENCE</scope>
    <source>
        <strain evidence="5">CCAP 11/70</strain>
    </source>
</reference>
<evidence type="ECO:0000256" key="4">
    <source>
        <dbReference type="SAM" id="SignalP"/>
    </source>
</evidence>
<keyword evidence="2" id="KW-0378">Hydrolase</keyword>
<evidence type="ECO:0000313" key="5">
    <source>
        <dbReference type="EMBL" id="KAG2501116.1"/>
    </source>
</evidence>
<dbReference type="InterPro" id="IPR029033">
    <property type="entry name" value="His_PPase_superfam"/>
</dbReference>
<dbReference type="InterPro" id="IPR000560">
    <property type="entry name" value="His_Pase_clade-2"/>
</dbReference>
<comment type="caution">
    <text evidence="5">The sequence shown here is derived from an EMBL/GenBank/DDBJ whole genome shotgun (WGS) entry which is preliminary data.</text>
</comment>